<evidence type="ECO:0000256" key="3">
    <source>
        <dbReference type="ARBA" id="ARBA00012239"/>
    </source>
</evidence>
<name>X0U2G6_9ZZZZ</name>
<dbReference type="AlphaFoldDB" id="X0U2G6"/>
<dbReference type="PANTHER" id="PTHR11601">
    <property type="entry name" value="CYSTEINE DESULFURYLASE FAMILY MEMBER"/>
    <property type="match status" value="1"/>
</dbReference>
<dbReference type="GO" id="GO:0051536">
    <property type="term" value="F:iron-sulfur cluster binding"/>
    <property type="evidence" value="ECO:0007669"/>
    <property type="project" value="UniProtKB-KW"/>
</dbReference>
<dbReference type="InterPro" id="IPR000192">
    <property type="entry name" value="Aminotrans_V_dom"/>
</dbReference>
<dbReference type="InterPro" id="IPR015424">
    <property type="entry name" value="PyrdxlP-dep_Trfase"/>
</dbReference>
<keyword evidence="6" id="KW-0408">Iron</keyword>
<dbReference type="SUPFAM" id="SSF53383">
    <property type="entry name" value="PLP-dependent transferases"/>
    <property type="match status" value="1"/>
</dbReference>
<evidence type="ECO:0000259" key="8">
    <source>
        <dbReference type="Pfam" id="PF00266"/>
    </source>
</evidence>
<protein>
    <recommendedName>
        <fullName evidence="3">cysteine desulfurase</fullName>
        <ecNumber evidence="3">2.8.1.7</ecNumber>
    </recommendedName>
</protein>
<gene>
    <name evidence="9" type="ORF">S01H1_04130</name>
</gene>
<dbReference type="PANTHER" id="PTHR11601:SF34">
    <property type="entry name" value="CYSTEINE DESULFURASE"/>
    <property type="match status" value="1"/>
</dbReference>
<feature type="non-terminal residue" evidence="9">
    <location>
        <position position="1"/>
    </location>
</feature>
<keyword evidence="5" id="KW-0663">Pyridoxal phosphate</keyword>
<keyword evidence="4" id="KW-0479">Metal-binding</keyword>
<dbReference type="Gene3D" id="3.40.640.10">
    <property type="entry name" value="Type I PLP-dependent aspartate aminotransferase-like (Major domain)"/>
    <property type="match status" value="1"/>
</dbReference>
<evidence type="ECO:0000256" key="2">
    <source>
        <dbReference type="ARBA" id="ARBA00006490"/>
    </source>
</evidence>
<comment type="cofactor">
    <cofactor evidence="1">
        <name>pyridoxal 5'-phosphate</name>
        <dbReference type="ChEBI" id="CHEBI:597326"/>
    </cofactor>
</comment>
<dbReference type="Pfam" id="PF00266">
    <property type="entry name" value="Aminotran_5"/>
    <property type="match status" value="1"/>
</dbReference>
<dbReference type="GO" id="GO:0046872">
    <property type="term" value="F:metal ion binding"/>
    <property type="evidence" value="ECO:0007669"/>
    <property type="project" value="UniProtKB-KW"/>
</dbReference>
<proteinExistence type="inferred from homology"/>
<evidence type="ECO:0000256" key="7">
    <source>
        <dbReference type="ARBA" id="ARBA00023014"/>
    </source>
</evidence>
<dbReference type="EC" id="2.8.1.7" evidence="3"/>
<dbReference type="EMBL" id="BARS01002198">
    <property type="protein sequence ID" value="GAF82660.1"/>
    <property type="molecule type" value="Genomic_DNA"/>
</dbReference>
<evidence type="ECO:0000313" key="9">
    <source>
        <dbReference type="EMBL" id="GAF82660.1"/>
    </source>
</evidence>
<dbReference type="InterPro" id="IPR020578">
    <property type="entry name" value="Aminotrans_V_PyrdxlP_BS"/>
</dbReference>
<dbReference type="GO" id="GO:0031071">
    <property type="term" value="F:cysteine desulfurase activity"/>
    <property type="evidence" value="ECO:0007669"/>
    <property type="project" value="UniProtKB-EC"/>
</dbReference>
<comment type="similarity">
    <text evidence="2">Belongs to the class-V pyridoxal-phosphate-dependent aminotransferase family. NifS/IscS subfamily.</text>
</comment>
<dbReference type="InterPro" id="IPR015422">
    <property type="entry name" value="PyrdxlP-dep_Trfase_small"/>
</dbReference>
<organism evidence="9">
    <name type="scientific">marine sediment metagenome</name>
    <dbReference type="NCBI Taxonomy" id="412755"/>
    <lineage>
        <taxon>unclassified sequences</taxon>
        <taxon>metagenomes</taxon>
        <taxon>ecological metagenomes</taxon>
    </lineage>
</organism>
<reference evidence="9" key="1">
    <citation type="journal article" date="2014" name="Front. Microbiol.">
        <title>High frequency of phylogenetically diverse reductive dehalogenase-homologous genes in deep subseafloor sedimentary metagenomes.</title>
        <authorList>
            <person name="Kawai M."/>
            <person name="Futagami T."/>
            <person name="Toyoda A."/>
            <person name="Takaki Y."/>
            <person name="Nishi S."/>
            <person name="Hori S."/>
            <person name="Arai W."/>
            <person name="Tsubouchi T."/>
            <person name="Morono Y."/>
            <person name="Uchiyama I."/>
            <person name="Ito T."/>
            <person name="Fujiyama A."/>
            <person name="Inagaki F."/>
            <person name="Takami H."/>
        </authorList>
    </citation>
    <scope>NUCLEOTIDE SEQUENCE</scope>
    <source>
        <strain evidence="9">Expedition CK06-06</strain>
    </source>
</reference>
<comment type="caution">
    <text evidence="9">The sequence shown here is derived from an EMBL/GenBank/DDBJ whole genome shotgun (WGS) entry which is preliminary data.</text>
</comment>
<accession>X0U2G6</accession>
<sequence>ITSSIEHHAVSHTCEQLEKHCGFEITYVPVDKHGLLDPDDVGRAIKDNTILISIMYANNAVGTIEPIAEIGKIAKEKGIPFHTDAVQAGGTLNLDVDELNVDLLSLSAHKVYGPKGIGVLYVRKGVSLLPTQTGGAHERNRRAGTENVPSIVGLATALKIAHEELETNNQRIATLRDRLIKGVLENIDEVELTGHPTNRLPNSASFVFKYIEGESMLLNLDLAGICASSGSACTSASLEPSHVLLAMGIPPEVAHGSLRLTLGRENTEEDVDYVLEILPGIVQKLRAMSPLYKAAAS</sequence>
<evidence type="ECO:0000256" key="1">
    <source>
        <dbReference type="ARBA" id="ARBA00001933"/>
    </source>
</evidence>
<evidence type="ECO:0000256" key="5">
    <source>
        <dbReference type="ARBA" id="ARBA00022898"/>
    </source>
</evidence>
<dbReference type="Gene3D" id="3.90.1150.10">
    <property type="entry name" value="Aspartate Aminotransferase, domain 1"/>
    <property type="match status" value="1"/>
</dbReference>
<keyword evidence="7" id="KW-0411">Iron-sulfur</keyword>
<evidence type="ECO:0000256" key="6">
    <source>
        <dbReference type="ARBA" id="ARBA00023004"/>
    </source>
</evidence>
<feature type="domain" description="Aminotransferase class V" evidence="8">
    <location>
        <begin position="1"/>
        <end position="274"/>
    </location>
</feature>
<dbReference type="PROSITE" id="PS00595">
    <property type="entry name" value="AA_TRANSFER_CLASS_5"/>
    <property type="match status" value="1"/>
</dbReference>
<evidence type="ECO:0000256" key="4">
    <source>
        <dbReference type="ARBA" id="ARBA00022723"/>
    </source>
</evidence>
<dbReference type="InterPro" id="IPR015421">
    <property type="entry name" value="PyrdxlP-dep_Trfase_major"/>
</dbReference>